<dbReference type="EMBL" id="BAABCA010000001">
    <property type="protein sequence ID" value="GAA4231355.1"/>
    <property type="molecule type" value="Genomic_DNA"/>
</dbReference>
<keyword evidence="2" id="KW-1185">Reference proteome</keyword>
<evidence type="ECO:0000313" key="1">
    <source>
        <dbReference type="EMBL" id="GAA4231355.1"/>
    </source>
</evidence>
<comment type="caution">
    <text evidence="1">The sequence shown here is derived from an EMBL/GenBank/DDBJ whole genome shotgun (WGS) entry which is preliminary data.</text>
</comment>
<sequence>MDVVVEEENLPTEDFDPEDLIAHWHKFTEILIEQGKHNLASILSMAVPKVKGTTIHLEYPNETNKVELERQQYDLMNYLRKSVNNYNVNLSITINEVLEKQYAYTTADKFEMLKEKNPNLELLRRTFDLDVL</sequence>
<proteinExistence type="predicted"/>
<evidence type="ECO:0000313" key="2">
    <source>
        <dbReference type="Proteomes" id="UP001501496"/>
    </source>
</evidence>
<reference evidence="2" key="1">
    <citation type="journal article" date="2019" name="Int. J. Syst. Evol. Microbiol.">
        <title>The Global Catalogue of Microorganisms (GCM) 10K type strain sequencing project: providing services to taxonomists for standard genome sequencing and annotation.</title>
        <authorList>
            <consortium name="The Broad Institute Genomics Platform"/>
            <consortium name="The Broad Institute Genome Sequencing Center for Infectious Disease"/>
            <person name="Wu L."/>
            <person name="Ma J."/>
        </authorList>
    </citation>
    <scope>NUCLEOTIDE SEQUENCE [LARGE SCALE GENOMIC DNA]</scope>
    <source>
        <strain evidence="2">JCM 17630</strain>
    </source>
</reference>
<name>A0ABP8C085_9FLAO</name>
<gene>
    <name evidence="1" type="ORF">GCM10022291_03630</name>
</gene>
<evidence type="ECO:0008006" key="3">
    <source>
        <dbReference type="Google" id="ProtNLM"/>
    </source>
</evidence>
<protein>
    <recommendedName>
        <fullName evidence="3">DNA polymerase III subunit gamma/tau</fullName>
    </recommendedName>
</protein>
<dbReference type="Proteomes" id="UP001501496">
    <property type="component" value="Unassembled WGS sequence"/>
</dbReference>
<accession>A0ABP8C085</accession>
<organism evidence="1 2">
    <name type="scientific">Postechiella marina</name>
    <dbReference type="NCBI Taxonomy" id="943941"/>
    <lineage>
        <taxon>Bacteria</taxon>
        <taxon>Pseudomonadati</taxon>
        <taxon>Bacteroidota</taxon>
        <taxon>Flavobacteriia</taxon>
        <taxon>Flavobacteriales</taxon>
        <taxon>Flavobacteriaceae</taxon>
        <taxon>Postechiella</taxon>
    </lineage>
</organism>